<name>A0ABW6FES4_9ACTN</name>
<comment type="similarity">
    <text evidence="1">Belongs to the SCO1/2 family.</text>
</comment>
<dbReference type="InterPro" id="IPR036249">
    <property type="entry name" value="Thioredoxin-like_sf"/>
</dbReference>
<keyword evidence="3" id="KW-1185">Reference proteome</keyword>
<evidence type="ECO:0000313" key="3">
    <source>
        <dbReference type="Proteomes" id="UP001598448"/>
    </source>
</evidence>
<dbReference type="Gene3D" id="3.40.30.10">
    <property type="entry name" value="Glutaredoxin"/>
    <property type="match status" value="1"/>
</dbReference>
<evidence type="ECO:0000313" key="2">
    <source>
        <dbReference type="EMBL" id="MFD5097434.1"/>
    </source>
</evidence>
<dbReference type="SUPFAM" id="SSF52833">
    <property type="entry name" value="Thioredoxin-like"/>
    <property type="match status" value="1"/>
</dbReference>
<dbReference type="RefSeq" id="WP_386706736.1">
    <property type="nucleotide sequence ID" value="NZ_JBHXIJ010000001.1"/>
</dbReference>
<proteinExistence type="inferred from homology"/>
<accession>A0ABW6FES4</accession>
<comment type="caution">
    <text evidence="2">The sequence shown here is derived from an EMBL/GenBank/DDBJ whole genome shotgun (WGS) entry which is preliminary data.</text>
</comment>
<sequence length="86" mass="9020">MGPGFAKHDLVLTDTTGRPYDLRQQTAGKATLVFFGCTNCPDVCPTTMGDIATALAQQPKAVRDSVEVVFAPLTPNATPPKAWGSG</sequence>
<dbReference type="EMBL" id="JBHXIJ010000001">
    <property type="protein sequence ID" value="MFD5097434.1"/>
    <property type="molecule type" value="Genomic_DNA"/>
</dbReference>
<organism evidence="2 3">
    <name type="scientific">Streptomyces albidochromogenes</name>
    <dbReference type="NCBI Taxonomy" id="329524"/>
    <lineage>
        <taxon>Bacteria</taxon>
        <taxon>Bacillati</taxon>
        <taxon>Actinomycetota</taxon>
        <taxon>Actinomycetes</taxon>
        <taxon>Kitasatosporales</taxon>
        <taxon>Streptomycetaceae</taxon>
        <taxon>Streptomyces</taxon>
    </lineage>
</organism>
<dbReference type="Proteomes" id="UP001598448">
    <property type="component" value="Unassembled WGS sequence"/>
</dbReference>
<reference evidence="2 3" key="1">
    <citation type="submission" date="2024-09" db="EMBL/GenBank/DDBJ databases">
        <title>The Natural Products Discovery Center: Release of the First 8490 Sequenced Strains for Exploring Actinobacteria Biosynthetic Diversity.</title>
        <authorList>
            <person name="Kalkreuter E."/>
            <person name="Kautsar S.A."/>
            <person name="Yang D."/>
            <person name="Bader C.D."/>
            <person name="Teijaro C.N."/>
            <person name="Fluegel L."/>
            <person name="Davis C.M."/>
            <person name="Simpson J.R."/>
            <person name="Lauterbach L."/>
            <person name="Steele A.D."/>
            <person name="Gui C."/>
            <person name="Meng S."/>
            <person name="Li G."/>
            <person name="Viehrig K."/>
            <person name="Ye F."/>
            <person name="Su P."/>
            <person name="Kiefer A.F."/>
            <person name="Nichols A."/>
            <person name="Cepeda A.J."/>
            <person name="Yan W."/>
            <person name="Fan B."/>
            <person name="Jiang Y."/>
            <person name="Adhikari A."/>
            <person name="Zheng C.-J."/>
            <person name="Schuster L."/>
            <person name="Cowan T.M."/>
            <person name="Smanski M.J."/>
            <person name="Chevrette M.G."/>
            <person name="De Carvalho L.P.S."/>
            <person name="Shen B."/>
        </authorList>
    </citation>
    <scope>NUCLEOTIDE SEQUENCE [LARGE SCALE GENOMIC DNA]</scope>
    <source>
        <strain evidence="2 3">NPDC058348</strain>
    </source>
</reference>
<dbReference type="InterPro" id="IPR003782">
    <property type="entry name" value="SCO1/SenC"/>
</dbReference>
<evidence type="ECO:0000256" key="1">
    <source>
        <dbReference type="ARBA" id="ARBA00010996"/>
    </source>
</evidence>
<gene>
    <name evidence="2" type="ORF">ACFWJN_00345</name>
</gene>
<protein>
    <submittedName>
        <fullName evidence="2">SCO family protein</fullName>
    </submittedName>
</protein>
<dbReference type="Pfam" id="PF02630">
    <property type="entry name" value="SCO1-SenC"/>
    <property type="match status" value="1"/>
</dbReference>